<protein>
    <recommendedName>
        <fullName evidence="2">Ankyrin repeat domain protein</fullName>
    </recommendedName>
</protein>
<proteinExistence type="predicted"/>
<dbReference type="AlphaFoldDB" id="A0AAU7Q3B1"/>
<evidence type="ECO:0000313" key="1">
    <source>
        <dbReference type="EMBL" id="XBS67435.1"/>
    </source>
</evidence>
<evidence type="ECO:0008006" key="2">
    <source>
        <dbReference type="Google" id="ProtNLM"/>
    </source>
</evidence>
<dbReference type="SUPFAM" id="SSF48403">
    <property type="entry name" value="Ankyrin repeat"/>
    <property type="match status" value="1"/>
</dbReference>
<dbReference type="EMBL" id="CP157942">
    <property type="protein sequence ID" value="XBS67435.1"/>
    <property type="molecule type" value="Genomic_DNA"/>
</dbReference>
<accession>A0AAU7Q3B1</accession>
<dbReference type="InterPro" id="IPR036770">
    <property type="entry name" value="Ankyrin_rpt-contain_sf"/>
</dbReference>
<organism evidence="1">
    <name type="scientific">Wolbachia endosymbiont of Armadillidium arcangelii</name>
    <dbReference type="NCBI Taxonomy" id="3158571"/>
    <lineage>
        <taxon>Bacteria</taxon>
        <taxon>Pseudomonadati</taxon>
        <taxon>Pseudomonadota</taxon>
        <taxon>Alphaproteobacteria</taxon>
        <taxon>Rickettsiales</taxon>
        <taxon>Anaplasmataceae</taxon>
        <taxon>Wolbachieae</taxon>
        <taxon>Wolbachia</taxon>
    </lineage>
</organism>
<dbReference type="RefSeq" id="WP_349968007.1">
    <property type="nucleotide sequence ID" value="NZ_CP157942.1"/>
</dbReference>
<reference evidence="1" key="1">
    <citation type="submission" date="2024-06" db="EMBL/GenBank/DDBJ databases">
        <authorList>
            <person name="Dussert Y."/>
            <person name="Peccoud J."/>
            <person name="Pigeault R."/>
        </authorList>
    </citation>
    <scope>NUCLEOTIDE SEQUENCE</scope>
    <source>
        <strain evidence="1">WArc</strain>
    </source>
</reference>
<sequence>MLRYAVDNKMAKYLIEQGVSFTAAIRKAIPDLEAIKSICEVNKSIVKRELQRDVSILEYIALNRSDVNDIIKYLAEQGANLNAVDSCGCYLLQTNFHMPD</sequence>
<name>A0AAU7Q3B1_9RICK</name>
<gene>
    <name evidence="1" type="ORF">ABLO99_01810</name>
</gene>